<protein>
    <submittedName>
        <fullName evidence="2">Uncharacterized protein</fullName>
    </submittedName>
</protein>
<dbReference type="NCBIfam" id="NF046119">
    <property type="entry name" value="memb_SCO4225"/>
    <property type="match status" value="1"/>
</dbReference>
<dbReference type="STRING" id="1089455.MOPEL_080_00570"/>
<dbReference type="RefSeq" id="WP_009482676.1">
    <property type="nucleotide sequence ID" value="NZ_BAFE01000058.1"/>
</dbReference>
<feature type="transmembrane region" description="Helical" evidence="1">
    <location>
        <begin position="85"/>
        <end position="109"/>
    </location>
</feature>
<dbReference type="InterPro" id="IPR057702">
    <property type="entry name" value="DUF7942"/>
</dbReference>
<dbReference type="Proteomes" id="UP000004367">
    <property type="component" value="Unassembled WGS sequence"/>
</dbReference>
<dbReference type="EMBL" id="BAFE01000058">
    <property type="protein sequence ID" value="GAB48778.1"/>
    <property type="molecule type" value="Genomic_DNA"/>
</dbReference>
<evidence type="ECO:0000313" key="3">
    <source>
        <dbReference type="Proteomes" id="UP000004367"/>
    </source>
</evidence>
<evidence type="ECO:0000256" key="1">
    <source>
        <dbReference type="SAM" id="Phobius"/>
    </source>
</evidence>
<evidence type="ECO:0000313" key="2">
    <source>
        <dbReference type="EMBL" id="GAB48778.1"/>
    </source>
</evidence>
<keyword evidence="1" id="KW-0472">Membrane</keyword>
<accession>H5USS0</accession>
<keyword evidence="1" id="KW-1133">Transmembrane helix</keyword>
<organism evidence="2 3">
    <name type="scientific">Mobilicoccus pelagius NBRC 104925</name>
    <dbReference type="NCBI Taxonomy" id="1089455"/>
    <lineage>
        <taxon>Bacteria</taxon>
        <taxon>Bacillati</taxon>
        <taxon>Actinomycetota</taxon>
        <taxon>Actinomycetes</taxon>
        <taxon>Micrococcales</taxon>
        <taxon>Dermatophilaceae</taxon>
        <taxon>Mobilicoccus</taxon>
    </lineage>
</organism>
<dbReference type="AlphaFoldDB" id="H5USS0"/>
<reference evidence="2 3" key="1">
    <citation type="submission" date="2012-02" db="EMBL/GenBank/DDBJ databases">
        <title>Whole genome shotgun sequence of Mobilicoccus pelagius NBRC 104925.</title>
        <authorList>
            <person name="Yoshida Y."/>
            <person name="Hosoyama A."/>
            <person name="Tsuchikane K."/>
            <person name="Katsumata H."/>
            <person name="Yamazaki S."/>
            <person name="Fujita N."/>
        </authorList>
    </citation>
    <scope>NUCLEOTIDE SEQUENCE [LARGE SCALE GENOMIC DNA]</scope>
    <source>
        <strain evidence="2 3">NBRC 104925</strain>
    </source>
</reference>
<keyword evidence="1" id="KW-0812">Transmembrane</keyword>
<feature type="transmembrane region" description="Helical" evidence="1">
    <location>
        <begin position="20"/>
        <end position="45"/>
    </location>
</feature>
<comment type="caution">
    <text evidence="2">The sequence shown here is derived from an EMBL/GenBank/DDBJ whole genome shotgun (WGS) entry which is preliminary data.</text>
</comment>
<name>H5USS0_9MICO</name>
<keyword evidence="3" id="KW-1185">Reference proteome</keyword>
<dbReference type="Pfam" id="PF25637">
    <property type="entry name" value="DUF7942"/>
    <property type="match status" value="1"/>
</dbReference>
<gene>
    <name evidence="2" type="ORF">MOPEL_080_00570</name>
</gene>
<sequence length="126" mass="13001">MTHPLRRAFTPSSHERGRLATIVALVYLAAVAIAAAASFVSLAVADPTHPSFSVGPLLLLTSPTSLVVAEPVAALDALFPTNGAAAPITMIVSFAVAGILQAMALFLLLRGRYVDAAVENGRLTHA</sequence>
<proteinExistence type="predicted"/>